<dbReference type="SUPFAM" id="SSF46785">
    <property type="entry name" value="Winged helix' DNA-binding domain"/>
    <property type="match status" value="1"/>
</dbReference>
<dbReference type="InterPro" id="IPR011991">
    <property type="entry name" value="ArsR-like_HTH"/>
</dbReference>
<organism evidence="3 4">
    <name type="scientific">Roseicyclus persicicus</name>
    <dbReference type="NCBI Taxonomy" id="2650661"/>
    <lineage>
        <taxon>Bacteria</taxon>
        <taxon>Pseudomonadati</taxon>
        <taxon>Pseudomonadota</taxon>
        <taxon>Alphaproteobacteria</taxon>
        <taxon>Rhodobacterales</taxon>
        <taxon>Roseobacteraceae</taxon>
        <taxon>Roseicyclus</taxon>
    </lineage>
</organism>
<dbReference type="GO" id="GO:0003700">
    <property type="term" value="F:DNA-binding transcription factor activity"/>
    <property type="evidence" value="ECO:0007669"/>
    <property type="project" value="InterPro"/>
</dbReference>
<keyword evidence="1" id="KW-0059">Arsenical resistance</keyword>
<dbReference type="AlphaFoldDB" id="A0A7X6JYZ1"/>
<gene>
    <name evidence="3" type="ORF">HCU73_10390</name>
</gene>
<dbReference type="PANTHER" id="PTHR43428:SF1">
    <property type="entry name" value="ARSENATE REDUCTASE"/>
    <property type="match status" value="1"/>
</dbReference>
<dbReference type="Pfam" id="PF12840">
    <property type="entry name" value="HTH_20"/>
    <property type="match status" value="1"/>
</dbReference>
<dbReference type="GO" id="GO:0046685">
    <property type="term" value="P:response to arsenic-containing substance"/>
    <property type="evidence" value="ECO:0007669"/>
    <property type="project" value="UniProtKB-KW"/>
</dbReference>
<name>A0A7X6JYZ1_9RHOB</name>
<accession>A0A7X6JYZ1</accession>
<proteinExistence type="predicted"/>
<dbReference type="Pfam" id="PF01451">
    <property type="entry name" value="LMWPc"/>
    <property type="match status" value="1"/>
</dbReference>
<dbReference type="PROSITE" id="PS50987">
    <property type="entry name" value="HTH_ARSR_2"/>
    <property type="match status" value="1"/>
</dbReference>
<dbReference type="InterPro" id="IPR023485">
    <property type="entry name" value="Ptyr_pPase"/>
</dbReference>
<dbReference type="CDD" id="cd16345">
    <property type="entry name" value="LMWP_ArsC"/>
    <property type="match status" value="1"/>
</dbReference>
<dbReference type="EMBL" id="JAAZQQ010000003">
    <property type="protein sequence ID" value="NKX44999.1"/>
    <property type="molecule type" value="Genomic_DNA"/>
</dbReference>
<dbReference type="CDD" id="cd00090">
    <property type="entry name" value="HTH_ARSR"/>
    <property type="match status" value="1"/>
</dbReference>
<dbReference type="SMART" id="SM00418">
    <property type="entry name" value="HTH_ARSR"/>
    <property type="match status" value="1"/>
</dbReference>
<dbReference type="InterPro" id="IPR001845">
    <property type="entry name" value="HTH_ArsR_DNA-bd_dom"/>
</dbReference>
<evidence type="ECO:0000313" key="3">
    <source>
        <dbReference type="EMBL" id="NKX44999.1"/>
    </source>
</evidence>
<protein>
    <submittedName>
        <fullName evidence="3">Helix-turn-helix domain-containing protein</fullName>
    </submittedName>
</protein>
<dbReference type="InterPro" id="IPR036196">
    <property type="entry name" value="Ptyr_pPase_sf"/>
</dbReference>
<evidence type="ECO:0000313" key="4">
    <source>
        <dbReference type="Proteomes" id="UP000526408"/>
    </source>
</evidence>
<keyword evidence="4" id="KW-1185">Reference proteome</keyword>
<dbReference type="Gene3D" id="3.40.50.2300">
    <property type="match status" value="1"/>
</dbReference>
<dbReference type="InterPro" id="IPR036390">
    <property type="entry name" value="WH_DNA-bd_sf"/>
</dbReference>
<dbReference type="SMART" id="SM00226">
    <property type="entry name" value="LMWPc"/>
    <property type="match status" value="1"/>
</dbReference>
<dbReference type="Proteomes" id="UP000526408">
    <property type="component" value="Unassembled WGS sequence"/>
</dbReference>
<dbReference type="PANTHER" id="PTHR43428">
    <property type="entry name" value="ARSENATE REDUCTASE"/>
    <property type="match status" value="1"/>
</dbReference>
<feature type="domain" description="HTH arsR-type" evidence="2">
    <location>
        <begin position="1"/>
        <end position="94"/>
    </location>
</feature>
<dbReference type="InterPro" id="IPR036388">
    <property type="entry name" value="WH-like_DNA-bd_sf"/>
</dbReference>
<comment type="caution">
    <text evidence="3">The sequence shown here is derived from an EMBL/GenBank/DDBJ whole genome shotgun (WGS) entry which is preliminary data.</text>
</comment>
<evidence type="ECO:0000256" key="1">
    <source>
        <dbReference type="ARBA" id="ARBA00022849"/>
    </source>
</evidence>
<dbReference type="SUPFAM" id="SSF52788">
    <property type="entry name" value="Phosphotyrosine protein phosphatases I"/>
    <property type="match status" value="1"/>
</dbReference>
<sequence length="280" mass="30899">MEIDLTTRFAALSHPARLDVLRLLIRRHPDPLPAGEIAGVLGLKPNTLSPYLAELLRTGLVTRTRSGTSLLYGADLPGLRSMTEALLIDCCRGRPDLCPPTSLSLPTGDRPMTAPRYRVLFICTGNSARSIFAESILRKLAGDRFDVHSAGTRPQSELNPLAVRMLQDKGYETETLRAKNVSEFQGHDVVPFDFVFTVCDRAANEECPTWPGQPLTAHWGTPDPVKAEGTDAQRMLAFQQAYGMLRNRIMAFAALPLHTLDRLSLQHALDDIARTKEGTE</sequence>
<evidence type="ECO:0000259" key="2">
    <source>
        <dbReference type="PROSITE" id="PS50987"/>
    </source>
</evidence>
<dbReference type="Gene3D" id="1.10.10.10">
    <property type="entry name" value="Winged helix-like DNA-binding domain superfamily/Winged helix DNA-binding domain"/>
    <property type="match status" value="1"/>
</dbReference>
<reference evidence="3 4" key="1">
    <citation type="submission" date="2020-04" db="EMBL/GenBank/DDBJ databases">
        <authorList>
            <person name="Yoon J."/>
        </authorList>
    </citation>
    <scope>NUCLEOTIDE SEQUENCE [LARGE SCALE GENOMIC DNA]</scope>
    <source>
        <strain evidence="3 4">KMU-115</strain>
    </source>
</reference>
<dbReference type="RefSeq" id="WP_168623394.1">
    <property type="nucleotide sequence ID" value="NZ_JAAZQQ010000003.1"/>
</dbReference>